<comment type="caution">
    <text evidence="1">The sequence shown here is derived from an EMBL/GenBank/DDBJ whole genome shotgun (WGS) entry which is preliminary data.</text>
</comment>
<proteinExistence type="predicted"/>
<evidence type="ECO:0000313" key="1">
    <source>
        <dbReference type="EMBL" id="KAL3963010.1"/>
    </source>
</evidence>
<accession>A0ACC4E309</accession>
<organism evidence="1 2">
    <name type="scientific">Purpureocillium lilacinum</name>
    <name type="common">Paecilomyces lilacinus</name>
    <dbReference type="NCBI Taxonomy" id="33203"/>
    <lineage>
        <taxon>Eukaryota</taxon>
        <taxon>Fungi</taxon>
        <taxon>Dikarya</taxon>
        <taxon>Ascomycota</taxon>
        <taxon>Pezizomycotina</taxon>
        <taxon>Sordariomycetes</taxon>
        <taxon>Hypocreomycetidae</taxon>
        <taxon>Hypocreales</taxon>
        <taxon>Ophiocordycipitaceae</taxon>
        <taxon>Purpureocillium</taxon>
    </lineage>
</organism>
<name>A0ACC4E309_PURLI</name>
<reference evidence="1" key="1">
    <citation type="submission" date="2024-12" db="EMBL/GenBank/DDBJ databases">
        <title>Comparative genomics and development of molecular markers within Purpureocillium lilacinum and among Purpureocillium species.</title>
        <authorList>
            <person name="Yeh Z.-Y."/>
            <person name="Ni N.-T."/>
            <person name="Lo P.-H."/>
            <person name="Mushyakhwo K."/>
            <person name="Lin C.-F."/>
            <person name="Nai Y.-S."/>
        </authorList>
    </citation>
    <scope>NUCLEOTIDE SEQUENCE</scope>
    <source>
        <strain evidence="1">NCHU-NPUST-175</strain>
    </source>
</reference>
<gene>
    <name evidence="1" type="ORF">ACCO45_004533</name>
</gene>
<sequence length="248" mass="27041">MHFTFSGGGRHSIMSSTSIFSQATFATVKPLAALICLPRSTQHSRTVAAHLGRTHPFFVFGPLERARTKRQERRDLSIIATADRLRRSNEVPRGIPIPVGKNIEGVAVNAASNLDIVERRVPTNRRLSHGASHGRIHQSLVLKHGLEDSTGAERDIVEEIDDHFSRGFEFVAELKQGSGGFSGGPGDVGVRDGAALVEASSALELLACVSKWELEKLDAPKMEAANHDEAEERQGWHSQLPAQEMSGR</sequence>
<protein>
    <submittedName>
        <fullName evidence="1">Uncharacterized protein</fullName>
    </submittedName>
</protein>
<dbReference type="Proteomes" id="UP001638806">
    <property type="component" value="Unassembled WGS sequence"/>
</dbReference>
<keyword evidence="2" id="KW-1185">Reference proteome</keyword>
<dbReference type="EMBL" id="JBGNUJ010000003">
    <property type="protein sequence ID" value="KAL3963010.1"/>
    <property type="molecule type" value="Genomic_DNA"/>
</dbReference>
<evidence type="ECO:0000313" key="2">
    <source>
        <dbReference type="Proteomes" id="UP001638806"/>
    </source>
</evidence>